<organism evidence="1 2">
    <name type="scientific">Ruminococcus albus SY3</name>
    <dbReference type="NCBI Taxonomy" id="1341156"/>
    <lineage>
        <taxon>Bacteria</taxon>
        <taxon>Bacillati</taxon>
        <taxon>Bacillota</taxon>
        <taxon>Clostridia</taxon>
        <taxon>Eubacteriales</taxon>
        <taxon>Oscillospiraceae</taxon>
        <taxon>Ruminococcus</taxon>
    </lineage>
</organism>
<dbReference type="AlphaFoldDB" id="A0A011UD55"/>
<evidence type="ECO:0000313" key="1">
    <source>
        <dbReference type="EMBL" id="EXM38529.1"/>
    </source>
</evidence>
<protein>
    <submittedName>
        <fullName evidence="1">Uncharacterized protein</fullName>
    </submittedName>
</protein>
<name>A0A011UD55_RUMAL</name>
<proteinExistence type="predicted"/>
<dbReference type="PATRIC" id="fig|1341156.4.peg.2548"/>
<accession>A0A011UD55</accession>
<sequence length="198" mass="22801">MAVFGRVIIKDITEQEVVNIAAAFGCYRNNKKYRPQNQGCYSSILNGGTYYQSMPDLDTGFCQAEFQIIVTQSNIDAGFVHQAIEQSIRDSIFRKVKIEYTLTWREGEVYFYDRGKSYVVNIEYFIPSGRGCPQKTDDELHPYPDYKNVIHVVLDETNMVSGTPEEKKKEMNKEEIKAELQKVIAESLKTIMELVKKL</sequence>
<evidence type="ECO:0000313" key="2">
    <source>
        <dbReference type="Proteomes" id="UP000021369"/>
    </source>
</evidence>
<gene>
    <name evidence="1" type="ORF">RASY3_14485</name>
</gene>
<dbReference type="EMBL" id="JEOB01000004">
    <property type="protein sequence ID" value="EXM38529.1"/>
    <property type="molecule type" value="Genomic_DNA"/>
</dbReference>
<dbReference type="RefSeq" id="WP_037289333.1">
    <property type="nucleotide sequence ID" value="NZ_JEOB01000004.1"/>
</dbReference>
<comment type="caution">
    <text evidence="1">The sequence shown here is derived from an EMBL/GenBank/DDBJ whole genome shotgun (WGS) entry which is preliminary data.</text>
</comment>
<keyword evidence="2" id="KW-1185">Reference proteome</keyword>
<reference evidence="1 2" key="1">
    <citation type="submission" date="2013-06" db="EMBL/GenBank/DDBJ databases">
        <title>Rumen cellulosomics: divergent fiber-degrading strategies revealed by comparative genome-wide analysis of six Ruminococcal strains.</title>
        <authorList>
            <person name="Dassa B."/>
            <person name="Borovok I."/>
            <person name="Lamed R."/>
            <person name="Flint H."/>
            <person name="Yeoman C.J."/>
            <person name="White B."/>
            <person name="Bayer E.A."/>
        </authorList>
    </citation>
    <scope>NUCLEOTIDE SEQUENCE [LARGE SCALE GENOMIC DNA]</scope>
    <source>
        <strain evidence="1 2">SY3</strain>
    </source>
</reference>
<dbReference type="Proteomes" id="UP000021369">
    <property type="component" value="Unassembled WGS sequence"/>
</dbReference>